<gene>
    <name evidence="2" type="ORF">ACFQPB_12900</name>
</gene>
<evidence type="ECO:0000256" key="1">
    <source>
        <dbReference type="SAM" id="MobiDB-lite"/>
    </source>
</evidence>
<dbReference type="EMBL" id="JBHTCA010000008">
    <property type="protein sequence ID" value="MFC7409763.1"/>
    <property type="molecule type" value="Genomic_DNA"/>
</dbReference>
<feature type="compositionally biased region" description="Polar residues" evidence="1">
    <location>
        <begin position="465"/>
        <end position="488"/>
    </location>
</feature>
<reference evidence="3" key="1">
    <citation type="journal article" date="2019" name="Int. J. Syst. Evol. Microbiol.">
        <title>The Global Catalogue of Microorganisms (GCM) 10K type strain sequencing project: providing services to taxonomists for standard genome sequencing and annotation.</title>
        <authorList>
            <consortium name="The Broad Institute Genomics Platform"/>
            <consortium name="The Broad Institute Genome Sequencing Center for Infectious Disease"/>
            <person name="Wu L."/>
            <person name="Ma J."/>
        </authorList>
    </citation>
    <scope>NUCLEOTIDE SEQUENCE [LARGE SCALE GENOMIC DNA]</scope>
    <source>
        <strain evidence="3">CGMCC 1.12371</strain>
    </source>
</reference>
<evidence type="ECO:0000313" key="2">
    <source>
        <dbReference type="EMBL" id="MFC7409763.1"/>
    </source>
</evidence>
<accession>A0ABW2QR07</accession>
<dbReference type="PROSITE" id="PS51318">
    <property type="entry name" value="TAT"/>
    <property type="match status" value="1"/>
</dbReference>
<proteinExistence type="predicted"/>
<dbReference type="Pfam" id="PF05787">
    <property type="entry name" value="PhoX"/>
    <property type="match status" value="1"/>
</dbReference>
<sequence length="688" mass="73397">MSDFIRDDDGASNVSSNAHLHQLIEREIARNPARRNFLKSGASLGLIGIFGSALAACGGGSDAPAPGTIGFKAVTTSSGSSVVVPEGYTADILYRWGDPCVAGAPEFATDASQSWEAQEVQSGDNHDGINFFPINETSGLLAMNHEYINPEYFFAVTGSEDWYHPEVAANTKKMLAGHGVSVIEVRKGSDGKWSYVKNSSYNRRITGYTPITLSGPAAGHDLLKTAADSTGTEALGTLNNCGAGQTPWGTYITCEENFNGYFGTDDSTFVPSTLQNRYGLSAAGFAYGWHKGDPRFDLVANPNEPHRHGWIVEIDPYTPTSKPKKRTALGRFKHENAECVLSKNNRAVVYSGDDERNEYLYKFVSDGVYNPANKASGANLLDSGTLYVARFDAGTVTGDNQGSGVWLPLVWGQNGLTPENGFANQAEVLIKARQAADRVGATMMDRPEWVAANRTKAGEVFVACTNNNRRGSNDTPSSNKADGSTTAGSARPAVDEANPRAVNNWGHVIRWNEAGADAAATTFTWDIFVIAGNPALEGAKKGSANITAANTFNSPDGIQVDPEGRLWIQTDGSFNNTGDYVGQGNNQMLVADINTKAITRFLVGPDGCEVTGVCWTPDGKTMFINIQHPGEVGSHPNRPTSFAPYSGMDAFIANNPTAFSKWPDGASAGRPRSATVVIRKNDGGVIGT</sequence>
<dbReference type="InterPro" id="IPR006311">
    <property type="entry name" value="TAT_signal"/>
</dbReference>
<organism evidence="2 3">
    <name type="scientific">Hydrogenophaga atypica</name>
    <dbReference type="NCBI Taxonomy" id="249409"/>
    <lineage>
        <taxon>Bacteria</taxon>
        <taxon>Pseudomonadati</taxon>
        <taxon>Pseudomonadota</taxon>
        <taxon>Betaproteobacteria</taxon>
        <taxon>Burkholderiales</taxon>
        <taxon>Comamonadaceae</taxon>
        <taxon>Hydrogenophaga</taxon>
    </lineage>
</organism>
<dbReference type="InterPro" id="IPR008557">
    <property type="entry name" value="PhoX"/>
</dbReference>
<comment type="caution">
    <text evidence="2">The sequence shown here is derived from an EMBL/GenBank/DDBJ whole genome shotgun (WGS) entry which is preliminary data.</text>
</comment>
<dbReference type="PANTHER" id="PTHR35399">
    <property type="entry name" value="SLR8030 PROTEIN"/>
    <property type="match status" value="1"/>
</dbReference>
<dbReference type="PANTHER" id="PTHR35399:SF2">
    <property type="entry name" value="DUF839 DOMAIN-CONTAINING PROTEIN"/>
    <property type="match status" value="1"/>
</dbReference>
<protein>
    <submittedName>
        <fullName evidence="2">PhoX family protein</fullName>
    </submittedName>
</protein>
<dbReference type="Proteomes" id="UP001596501">
    <property type="component" value="Unassembled WGS sequence"/>
</dbReference>
<dbReference type="SUPFAM" id="SSF63829">
    <property type="entry name" value="Calcium-dependent phosphotriesterase"/>
    <property type="match status" value="1"/>
</dbReference>
<name>A0ABW2QR07_9BURK</name>
<keyword evidence="3" id="KW-1185">Reference proteome</keyword>
<dbReference type="RefSeq" id="WP_382223879.1">
    <property type="nucleotide sequence ID" value="NZ_JBHTCA010000008.1"/>
</dbReference>
<evidence type="ECO:0000313" key="3">
    <source>
        <dbReference type="Proteomes" id="UP001596501"/>
    </source>
</evidence>
<feature type="region of interest" description="Disordered" evidence="1">
    <location>
        <begin position="465"/>
        <end position="499"/>
    </location>
</feature>